<evidence type="ECO:0000313" key="4">
    <source>
        <dbReference type="EnsemblMetazoa" id="HelroP70817"/>
    </source>
</evidence>
<accession>T1G0C7</accession>
<gene>
    <name evidence="4" type="primary">20214525</name>
    <name evidence="3" type="ORF">HELRODRAFT_70817</name>
</gene>
<sequence length="69" mass="7955">MPPQSASKDSRKTASKAKATRSMDKKHKRRQKKNYFIYIKKVLNQVHPGTGTRGKSMLIMLSFVNDIFE</sequence>
<dbReference type="InParanoid" id="T1G0C7"/>
<proteinExistence type="inferred from homology"/>
<feature type="region of interest" description="Disordered" evidence="2">
    <location>
        <begin position="1"/>
        <end position="31"/>
    </location>
</feature>
<evidence type="ECO:0000313" key="3">
    <source>
        <dbReference type="EMBL" id="ESN90311.1"/>
    </source>
</evidence>
<reference evidence="5" key="1">
    <citation type="submission" date="2012-12" db="EMBL/GenBank/DDBJ databases">
        <authorList>
            <person name="Hellsten U."/>
            <person name="Grimwood J."/>
            <person name="Chapman J.A."/>
            <person name="Shapiro H."/>
            <person name="Aerts A."/>
            <person name="Otillar R.P."/>
            <person name="Terry A.Y."/>
            <person name="Boore J.L."/>
            <person name="Simakov O."/>
            <person name="Marletaz F."/>
            <person name="Cho S.-J."/>
            <person name="Edsinger-Gonzales E."/>
            <person name="Havlak P."/>
            <person name="Kuo D.-H."/>
            <person name="Larsson T."/>
            <person name="Lv J."/>
            <person name="Arendt D."/>
            <person name="Savage R."/>
            <person name="Osoegawa K."/>
            <person name="de Jong P."/>
            <person name="Lindberg D.R."/>
            <person name="Seaver E.C."/>
            <person name="Weisblat D.A."/>
            <person name="Putnam N.H."/>
            <person name="Grigoriev I.V."/>
            <person name="Rokhsar D.S."/>
        </authorList>
    </citation>
    <scope>NUCLEOTIDE SEQUENCE</scope>
</reference>
<dbReference type="GO" id="GO:0003677">
    <property type="term" value="F:DNA binding"/>
    <property type="evidence" value="ECO:0007669"/>
    <property type="project" value="InterPro"/>
</dbReference>
<keyword evidence="5" id="KW-1185">Reference proteome</keyword>
<dbReference type="RefSeq" id="XP_009031174.1">
    <property type="nucleotide sequence ID" value="XM_009032926.1"/>
</dbReference>
<dbReference type="EnsemblMetazoa" id="HelroT70817">
    <property type="protein sequence ID" value="HelroP70817"/>
    <property type="gene ID" value="HelroG70817"/>
</dbReference>
<dbReference type="PANTHER" id="PTHR23428">
    <property type="entry name" value="HISTONE H2B"/>
    <property type="match status" value="1"/>
</dbReference>
<dbReference type="PRINTS" id="PR00621">
    <property type="entry name" value="HISTONEH2B"/>
</dbReference>
<dbReference type="Gene3D" id="1.10.20.10">
    <property type="entry name" value="Histone, subunit A"/>
    <property type="match status" value="1"/>
</dbReference>
<evidence type="ECO:0000313" key="5">
    <source>
        <dbReference type="Proteomes" id="UP000015101"/>
    </source>
</evidence>
<organism evidence="4 5">
    <name type="scientific">Helobdella robusta</name>
    <name type="common">Californian leech</name>
    <dbReference type="NCBI Taxonomy" id="6412"/>
    <lineage>
        <taxon>Eukaryota</taxon>
        <taxon>Metazoa</taxon>
        <taxon>Spiralia</taxon>
        <taxon>Lophotrochozoa</taxon>
        <taxon>Annelida</taxon>
        <taxon>Clitellata</taxon>
        <taxon>Hirudinea</taxon>
        <taxon>Rhynchobdellida</taxon>
        <taxon>Glossiphoniidae</taxon>
        <taxon>Helobdella</taxon>
    </lineage>
</organism>
<dbReference type="EMBL" id="AMQM01002223">
    <property type="status" value="NOT_ANNOTATED_CDS"/>
    <property type="molecule type" value="Genomic_DNA"/>
</dbReference>
<dbReference type="GeneID" id="20214525"/>
<dbReference type="CTD" id="20214525"/>
<dbReference type="OrthoDB" id="2988634at2759"/>
<feature type="compositionally biased region" description="Basic residues" evidence="2">
    <location>
        <begin position="13"/>
        <end position="31"/>
    </location>
</feature>
<reference evidence="4" key="3">
    <citation type="submission" date="2015-06" db="UniProtKB">
        <authorList>
            <consortium name="EnsemblMetazoa"/>
        </authorList>
    </citation>
    <scope>IDENTIFICATION</scope>
</reference>
<evidence type="ECO:0000256" key="2">
    <source>
        <dbReference type="SAM" id="MobiDB-lite"/>
    </source>
</evidence>
<name>T1G0C7_HELRO</name>
<dbReference type="OMA" id="IAGEHAW"/>
<dbReference type="GO" id="GO:0046982">
    <property type="term" value="F:protein heterodimerization activity"/>
    <property type="evidence" value="ECO:0007669"/>
    <property type="project" value="InterPro"/>
</dbReference>
<evidence type="ECO:0000256" key="1">
    <source>
        <dbReference type="ARBA" id="ARBA00006846"/>
    </source>
</evidence>
<dbReference type="EMBL" id="KB097753">
    <property type="protein sequence ID" value="ESN90311.1"/>
    <property type="molecule type" value="Genomic_DNA"/>
</dbReference>
<reference evidence="3 5" key="2">
    <citation type="journal article" date="2013" name="Nature">
        <title>Insights into bilaterian evolution from three spiralian genomes.</title>
        <authorList>
            <person name="Simakov O."/>
            <person name="Marletaz F."/>
            <person name="Cho S.J."/>
            <person name="Edsinger-Gonzales E."/>
            <person name="Havlak P."/>
            <person name="Hellsten U."/>
            <person name="Kuo D.H."/>
            <person name="Larsson T."/>
            <person name="Lv J."/>
            <person name="Arendt D."/>
            <person name="Savage R."/>
            <person name="Osoegawa K."/>
            <person name="de Jong P."/>
            <person name="Grimwood J."/>
            <person name="Chapman J.A."/>
            <person name="Shapiro H."/>
            <person name="Aerts A."/>
            <person name="Otillar R.P."/>
            <person name="Terry A.Y."/>
            <person name="Boore J.L."/>
            <person name="Grigoriev I.V."/>
            <person name="Lindberg D.R."/>
            <person name="Seaver E.C."/>
            <person name="Weisblat D.A."/>
            <person name="Putnam N.H."/>
            <person name="Rokhsar D.S."/>
        </authorList>
    </citation>
    <scope>NUCLEOTIDE SEQUENCE</scope>
</reference>
<dbReference type="HOGENOM" id="CLU_075666_4_1_1"/>
<dbReference type="GO" id="GO:0030527">
    <property type="term" value="F:structural constituent of chromatin"/>
    <property type="evidence" value="ECO:0007669"/>
    <property type="project" value="InterPro"/>
</dbReference>
<comment type="similarity">
    <text evidence="1">Belongs to the histone H2B family.</text>
</comment>
<protein>
    <submittedName>
        <fullName evidence="3 4">Uncharacterized protein</fullName>
    </submittedName>
</protein>
<dbReference type="STRING" id="6412.T1G0C7"/>
<dbReference type="SUPFAM" id="SSF47113">
    <property type="entry name" value="Histone-fold"/>
    <property type="match status" value="1"/>
</dbReference>
<dbReference type="AlphaFoldDB" id="T1G0C7"/>
<dbReference type="Proteomes" id="UP000015101">
    <property type="component" value="Unassembled WGS sequence"/>
</dbReference>
<dbReference type="InterPro" id="IPR000558">
    <property type="entry name" value="Histone_H2B"/>
</dbReference>
<dbReference type="GO" id="GO:0000786">
    <property type="term" value="C:nucleosome"/>
    <property type="evidence" value="ECO:0007669"/>
    <property type="project" value="InterPro"/>
</dbReference>
<dbReference type="InterPro" id="IPR009072">
    <property type="entry name" value="Histone-fold"/>
</dbReference>
<dbReference type="KEGG" id="hro:HELRODRAFT_70817"/>
<dbReference type="eggNOG" id="KOG1744">
    <property type="taxonomic scope" value="Eukaryota"/>
</dbReference>